<dbReference type="Gene3D" id="2.60.40.4070">
    <property type="match status" value="1"/>
</dbReference>
<gene>
    <name evidence="1" type="ORF">HKN21_12175</name>
</gene>
<dbReference type="PANTHER" id="PTHR35580:SF1">
    <property type="entry name" value="PHYTASE-LIKE DOMAIN-CONTAINING PROTEIN"/>
    <property type="match status" value="1"/>
</dbReference>
<protein>
    <submittedName>
        <fullName evidence="1">T9SS type A sorting domain-containing protein</fullName>
    </submittedName>
</protein>
<dbReference type="NCBIfam" id="TIGR04183">
    <property type="entry name" value="Por_Secre_tail"/>
    <property type="match status" value="1"/>
</dbReference>
<dbReference type="InterPro" id="IPR026444">
    <property type="entry name" value="Secre_tail"/>
</dbReference>
<accession>A0A7Y2ECV0</accession>
<dbReference type="EMBL" id="JABDJR010000490">
    <property type="protein sequence ID" value="NNF07509.1"/>
    <property type="molecule type" value="Genomic_DNA"/>
</dbReference>
<dbReference type="SUPFAM" id="SSF101898">
    <property type="entry name" value="NHL repeat"/>
    <property type="match status" value="1"/>
</dbReference>
<dbReference type="InterPro" id="IPR052918">
    <property type="entry name" value="Motility_Chemotaxis_Reg"/>
</dbReference>
<dbReference type="InterPro" id="IPR010620">
    <property type="entry name" value="SBBP_repeat"/>
</dbReference>
<sequence length="519" mass="53778">SSRCEAKDVALDSFGNVYVGGAFMDTLSFGGPDQVSDPFGDFFLVKHTPNGDYQWVATGGGSGVEEIIDIDIDPSGRIYVTGYMSSYDADFGDGLRVSEGFLDILVLAFDPFGNFEWSRTFGSPGVDFGNAIVATPSGTVLVTGEFEDSVSFGLGAPLVAAGDTDAFVVELDGATGNTIARFQIGSDANGIGHDLECNASGDYFLAGEFSTNAHFGGPNVASAGMSDAFVAKYSLATHALDWVTPVGGPHNDIAHGLTFDSIGNIYLTGSFRDSVSFGGTTITSAGHLDVLFVGLKSNGSPGGIQGFGGPFTDRGHDVDWSNGVLAVTGEFRGTAQFGPYALTEAGFGDAFLLELSNFSAFECATQAGGPNFDAAYGVAVADGGEIFLTGTYQTSASFDGVFPPMGTFLSSPFLAKYGGATLAVPPAAFPAHHLRATPNPSRSGAMVSFEGLEAGASGTLEIFDVTGRLVYVNSEFLAGRAGGQWLGRDMAGNRLPSGIYLARVTTTTKTLNGRVVLID</sequence>
<reference evidence="1 2" key="1">
    <citation type="submission" date="2020-03" db="EMBL/GenBank/DDBJ databases">
        <title>Metabolic flexibility allows generalist bacteria to become dominant in a frequently disturbed ecosystem.</title>
        <authorList>
            <person name="Chen Y.-J."/>
            <person name="Leung P.M."/>
            <person name="Bay S.K."/>
            <person name="Hugenholtz P."/>
            <person name="Kessler A.J."/>
            <person name="Shelley G."/>
            <person name="Waite D.W."/>
            <person name="Cook P.L."/>
            <person name="Greening C."/>
        </authorList>
    </citation>
    <scope>NUCLEOTIDE SEQUENCE [LARGE SCALE GENOMIC DNA]</scope>
    <source>
        <strain evidence="1">SS_bin_28</strain>
    </source>
</reference>
<dbReference type="AlphaFoldDB" id="A0A7Y2ECV0"/>
<feature type="non-terminal residue" evidence="1">
    <location>
        <position position="1"/>
    </location>
</feature>
<evidence type="ECO:0000313" key="1">
    <source>
        <dbReference type="EMBL" id="NNF07509.1"/>
    </source>
</evidence>
<name>A0A7Y2ECV0_UNCEI</name>
<dbReference type="InterPro" id="IPR011047">
    <property type="entry name" value="Quinoprotein_ADH-like_sf"/>
</dbReference>
<evidence type="ECO:0000313" key="2">
    <source>
        <dbReference type="Proteomes" id="UP000547674"/>
    </source>
</evidence>
<comment type="caution">
    <text evidence="1">The sequence shown here is derived from an EMBL/GenBank/DDBJ whole genome shotgun (WGS) entry which is preliminary data.</text>
</comment>
<dbReference type="Pfam" id="PF06739">
    <property type="entry name" value="SBBP"/>
    <property type="match status" value="1"/>
</dbReference>
<dbReference type="Proteomes" id="UP000547674">
    <property type="component" value="Unassembled WGS sequence"/>
</dbReference>
<dbReference type="SUPFAM" id="SSF50998">
    <property type="entry name" value="Quinoprotein alcohol dehydrogenase-like"/>
    <property type="match status" value="1"/>
</dbReference>
<dbReference type="PANTHER" id="PTHR35580">
    <property type="entry name" value="CELL SURFACE GLYCOPROTEIN (S-LAYER PROTEIN)-LIKE PROTEIN"/>
    <property type="match status" value="1"/>
</dbReference>
<proteinExistence type="predicted"/>
<organism evidence="1 2">
    <name type="scientific">Eiseniibacteriota bacterium</name>
    <dbReference type="NCBI Taxonomy" id="2212470"/>
    <lineage>
        <taxon>Bacteria</taxon>
        <taxon>Candidatus Eiseniibacteriota</taxon>
    </lineage>
</organism>